<feature type="repeat" description="PPR" evidence="1">
    <location>
        <begin position="485"/>
        <end position="519"/>
    </location>
</feature>
<evidence type="ECO:0000256" key="1">
    <source>
        <dbReference type="PROSITE-ProRule" id="PRU00708"/>
    </source>
</evidence>
<feature type="repeat" description="PPR" evidence="1">
    <location>
        <begin position="718"/>
        <end position="752"/>
    </location>
</feature>
<dbReference type="GO" id="GO:0003729">
    <property type="term" value="F:mRNA binding"/>
    <property type="evidence" value="ECO:0007669"/>
    <property type="project" value="TreeGrafter"/>
</dbReference>
<feature type="repeat" description="PPR" evidence="1">
    <location>
        <begin position="683"/>
        <end position="717"/>
    </location>
</feature>
<sequence length="984" mass="116343">MRNQSIENRNLRPRQNEGLSKHTMVTSRKLFLQIYRNVPKILSKHFIRQPYPYNKAIVLNWSPLIKSSNFLRTFEEASLSINLRMWNWRFAITKYTRRKHSALTPVTTKEKKSQTELEVVYTCDQINQRYLQHLIDCFRKKLEIRSTDDIFSTYDDLSKKDALRFLNMNDYTRLITRLKDYDSKDFALHWLNRFFSDMKFVNLSLSLYTYGLMITMYGKWGEYDKAENIFVEICQKNISYDVYTYNKFIYIYANIGNLHRVYQLLQDMKSKSIHPILSTYNIIILAYIRNKNITGALSLLHEIEEKGLQPDVVTFNTIINGFLQLHDFKNAERCFETMSSMRVRPNARTFNTLMSSYFKIRNYQYVEKLYNRMIEMKIQPSPDSYFTLMSAYVHSGKKQQALKIMNQLNARDWKSLRVYNMLIHLYIQLDDFSMAREIFCQISESALKPNVVTFNTFINGYIDRQNLKDAIKYFDEMVKSGISPNVKVYNTLLKGYLNAYGISTVEKIFTQMSAYDITPDVISYNTLIQYIKGQNKIDDFERAIDQYRIMVKRLVKPSDRTFNLLLNLVTMRDVRRDILHHRQLTKYQESEELAELTVEDILREMKSKGFIIDVVTYSILIKNYVQYKKMDEAEKLLQQMTNNDIKPNQYIFNIMIDGYSKSYNMIMAQQTVKRMINSGFQKDQKAYTSLINGYVTIGEFREGQREFEEMKRSGVILDNIVYSSLIDMFANEKNIRNAQKIFDYMRIQGIPMDKITYTVLMKAYALNGNIKGASSIYNEMIKEGCEPDEVVISTMLSAYKRGKNIKGVIDFLKDSKINMYLSTRNYNILLNMLAQERDLSGAYKLFMKMLESYDHSSKSSLQVNTTLTSINSHTQFRHPPPDLDSLKIILKRFSYFRRWDLIMLIWDATDQRGIKPSIEDFLIFIKAFVMERDRKKLMQVCEKFIIQDPPYHLVSHMKQILLNYGIPAEFINELSENLKNRNFT</sequence>
<name>A0A9N8V1K4_FUNMO</name>
<dbReference type="NCBIfam" id="TIGR00756">
    <property type="entry name" value="PPR"/>
    <property type="match status" value="9"/>
</dbReference>
<dbReference type="InterPro" id="IPR051114">
    <property type="entry name" value="Mito_RNA_Proc_CCM1"/>
</dbReference>
<feature type="repeat" description="PPR" evidence="1">
    <location>
        <begin position="346"/>
        <end position="380"/>
    </location>
</feature>
<feature type="repeat" description="PPR" evidence="1">
    <location>
        <begin position="415"/>
        <end position="449"/>
    </location>
</feature>
<protein>
    <submittedName>
        <fullName evidence="2">8773_t:CDS:1</fullName>
    </submittedName>
</protein>
<feature type="repeat" description="PPR" evidence="1">
    <location>
        <begin position="450"/>
        <end position="484"/>
    </location>
</feature>
<dbReference type="Gene3D" id="1.25.40.10">
    <property type="entry name" value="Tetratricopeptide repeat domain"/>
    <property type="match status" value="6"/>
</dbReference>
<dbReference type="Pfam" id="PF13812">
    <property type="entry name" value="PPR_3"/>
    <property type="match status" value="1"/>
</dbReference>
<dbReference type="InterPro" id="IPR002885">
    <property type="entry name" value="PPR_rpt"/>
</dbReference>
<dbReference type="SUPFAM" id="SSF81901">
    <property type="entry name" value="HCP-like"/>
    <property type="match status" value="2"/>
</dbReference>
<dbReference type="InterPro" id="IPR011990">
    <property type="entry name" value="TPR-like_helical_dom_sf"/>
</dbReference>
<organism evidence="2 3">
    <name type="scientific">Funneliformis mosseae</name>
    <name type="common">Endomycorrhizal fungus</name>
    <name type="synonym">Glomus mosseae</name>
    <dbReference type="NCBI Taxonomy" id="27381"/>
    <lineage>
        <taxon>Eukaryota</taxon>
        <taxon>Fungi</taxon>
        <taxon>Fungi incertae sedis</taxon>
        <taxon>Mucoromycota</taxon>
        <taxon>Glomeromycotina</taxon>
        <taxon>Glomeromycetes</taxon>
        <taxon>Glomerales</taxon>
        <taxon>Glomeraceae</taxon>
        <taxon>Funneliformis</taxon>
    </lineage>
</organism>
<dbReference type="Proteomes" id="UP000789375">
    <property type="component" value="Unassembled WGS sequence"/>
</dbReference>
<dbReference type="GO" id="GO:0005739">
    <property type="term" value="C:mitochondrion"/>
    <property type="evidence" value="ECO:0007669"/>
    <property type="project" value="TreeGrafter"/>
</dbReference>
<comment type="caution">
    <text evidence="2">The sequence shown here is derived from an EMBL/GenBank/DDBJ whole genome shotgun (WGS) entry which is preliminary data.</text>
</comment>
<feature type="repeat" description="PPR" evidence="1">
    <location>
        <begin position="241"/>
        <end position="275"/>
    </location>
</feature>
<evidence type="ECO:0000313" key="2">
    <source>
        <dbReference type="EMBL" id="CAG8434903.1"/>
    </source>
</evidence>
<feature type="repeat" description="PPR" evidence="1">
    <location>
        <begin position="753"/>
        <end position="787"/>
    </location>
</feature>
<reference evidence="2" key="1">
    <citation type="submission" date="2021-06" db="EMBL/GenBank/DDBJ databases">
        <authorList>
            <person name="Kallberg Y."/>
            <person name="Tangrot J."/>
            <person name="Rosling A."/>
        </authorList>
    </citation>
    <scope>NUCLEOTIDE SEQUENCE</scope>
    <source>
        <strain evidence="2">87-6 pot B 2015</strain>
    </source>
</reference>
<dbReference type="Pfam" id="PF13041">
    <property type="entry name" value="PPR_2"/>
    <property type="match status" value="5"/>
</dbReference>
<dbReference type="GO" id="GO:0006396">
    <property type="term" value="P:RNA processing"/>
    <property type="evidence" value="ECO:0007669"/>
    <property type="project" value="TreeGrafter"/>
</dbReference>
<dbReference type="GO" id="GO:0007005">
    <property type="term" value="P:mitochondrion organization"/>
    <property type="evidence" value="ECO:0007669"/>
    <property type="project" value="TreeGrafter"/>
</dbReference>
<gene>
    <name evidence="2" type="ORF">FMOSSE_LOCUS169</name>
</gene>
<keyword evidence="3" id="KW-1185">Reference proteome</keyword>
<feature type="repeat" description="PPR" evidence="1">
    <location>
        <begin position="276"/>
        <end position="310"/>
    </location>
</feature>
<feature type="repeat" description="PPR" evidence="1">
    <location>
        <begin position="648"/>
        <end position="682"/>
    </location>
</feature>
<feature type="repeat" description="PPR" evidence="1">
    <location>
        <begin position="206"/>
        <end position="240"/>
    </location>
</feature>
<proteinExistence type="predicted"/>
<feature type="repeat" description="PPR" evidence="1">
    <location>
        <begin position="311"/>
        <end position="345"/>
    </location>
</feature>
<feature type="repeat" description="PPR" evidence="1">
    <location>
        <begin position="613"/>
        <end position="647"/>
    </location>
</feature>
<dbReference type="PANTHER" id="PTHR47934:SF6">
    <property type="entry name" value="MITOCHONDRIAL GROUP I INTRON SPLICING FACTOR CCM1-RELATED"/>
    <property type="match status" value="1"/>
</dbReference>
<evidence type="ECO:0000313" key="3">
    <source>
        <dbReference type="Proteomes" id="UP000789375"/>
    </source>
</evidence>
<dbReference type="PROSITE" id="PS51375">
    <property type="entry name" value="PPR"/>
    <property type="match status" value="13"/>
</dbReference>
<dbReference type="AlphaFoldDB" id="A0A9N8V1K4"/>
<accession>A0A9N8V1K4</accession>
<dbReference type="Pfam" id="PF01535">
    <property type="entry name" value="PPR"/>
    <property type="match status" value="3"/>
</dbReference>
<dbReference type="EMBL" id="CAJVPP010000013">
    <property type="protein sequence ID" value="CAG8434903.1"/>
    <property type="molecule type" value="Genomic_DNA"/>
</dbReference>
<dbReference type="PANTHER" id="PTHR47934">
    <property type="entry name" value="PENTATRICOPEPTIDE REPEAT-CONTAINING PROTEIN PET309, MITOCHONDRIAL"/>
    <property type="match status" value="1"/>
</dbReference>